<evidence type="ECO:0000256" key="6">
    <source>
        <dbReference type="ARBA" id="ARBA00023295"/>
    </source>
</evidence>
<sequence>MQLLASVSLALAALAAGASALPHPSFDNSTVGLERRGVSGYGTARKVRGVNLGGWFVLEAWMTPSLFTPDLVAKGAIDQFTYMQAWGDNAKAQAALEQHWASWITAADFAQIKAAGLNTVRIPINHWMFGVAPNTQGASSEPYLTNGAELPYVDQALLWAQQYGLEVQLDMHTAPNSQNGFDNSGRQGPINFAAVTPDDNIARLEYALVQAVKRYVVDSKFGGVVTSVEALNEPAMWWTPTMTKDFMVNVHKRVYNSMQAAMSSVATKPKIVFHDGFIQPLTSNWDNVYTDLPAGTYAMDIHRYQAWAPQNTYSFDQHISYTCGMASELATSGAKRPVVMGEWSLAIGCTNCSYATMADNINSQNNATQNRFMRRFYEAQVATYERANGWIFWNWKTASRGDWSFKDAMAQGWIPSNVADRVFATDSNGCPTNTLASGKTLTFATESTPTAAPVTTTSTTTTSAAPVQTPVVVPVTAPNSAYRISWQIDGKRSSYGSSTGYIRRDTVGSVWLGQSQAKTCANNCEATKGCAMAELIRFDGGKEGQAVCALYKTYQQKSTVTYTAGPTSSGGRVVTSYAIRRNAGPVKRKRDEEAVEAEADVSPRGIEELFPLIRATGKRINTNAFPVIKKTTFNFGPVSH</sequence>
<keyword evidence="14" id="KW-1185">Reference proteome</keyword>
<reference evidence="13 14" key="1">
    <citation type="journal article" date="2018" name="Mol. Biol. Evol.">
        <title>Broad Genomic Sampling Reveals a Smut Pathogenic Ancestry of the Fungal Clade Ustilaginomycotina.</title>
        <authorList>
            <person name="Kijpornyongpan T."/>
            <person name="Mondo S.J."/>
            <person name="Barry K."/>
            <person name="Sandor L."/>
            <person name="Lee J."/>
            <person name="Lipzen A."/>
            <person name="Pangilinan J."/>
            <person name="LaButti K."/>
            <person name="Hainaut M."/>
            <person name="Henrissat B."/>
            <person name="Grigoriev I.V."/>
            <person name="Spatafora J.W."/>
            <person name="Aime M.C."/>
        </authorList>
    </citation>
    <scope>NUCLEOTIDE SEQUENCE [LARGE SCALE GENOMIC DNA]</scope>
    <source>
        <strain evidence="13 14">MCA 4186</strain>
    </source>
</reference>
<comment type="similarity">
    <text evidence="2 10">Belongs to the glycosyl hydrolase 5 (cellulase A) family.</text>
</comment>
<evidence type="ECO:0000256" key="4">
    <source>
        <dbReference type="ARBA" id="ARBA00022729"/>
    </source>
</evidence>
<protein>
    <recommendedName>
        <fullName evidence="9">glucan 1,3-beta-glucosidase</fullName>
        <ecNumber evidence="9">3.2.1.58</ecNumber>
    </recommendedName>
</protein>
<gene>
    <name evidence="13" type="ORF">FA09DRAFT_336913</name>
</gene>
<dbReference type="InterPro" id="IPR050386">
    <property type="entry name" value="Glycosyl_hydrolase_5"/>
</dbReference>
<evidence type="ECO:0000256" key="1">
    <source>
        <dbReference type="ARBA" id="ARBA00004613"/>
    </source>
</evidence>
<dbReference type="Proteomes" id="UP000245946">
    <property type="component" value="Unassembled WGS sequence"/>
</dbReference>
<feature type="domain" description="Glycoside hydrolase family 5" evidence="12">
    <location>
        <begin position="93"/>
        <end position="398"/>
    </location>
</feature>
<evidence type="ECO:0000256" key="3">
    <source>
        <dbReference type="ARBA" id="ARBA00022525"/>
    </source>
</evidence>
<dbReference type="Gene3D" id="3.20.20.80">
    <property type="entry name" value="Glycosidases"/>
    <property type="match status" value="1"/>
</dbReference>
<evidence type="ECO:0000256" key="10">
    <source>
        <dbReference type="RuleBase" id="RU361153"/>
    </source>
</evidence>
<proteinExistence type="inferred from homology"/>
<dbReference type="PANTHER" id="PTHR31297:SF1">
    <property type="entry name" value="GLUCAN 1,3-BETA-GLUCOSIDASE I_II-RELATED"/>
    <property type="match status" value="1"/>
</dbReference>
<evidence type="ECO:0000256" key="8">
    <source>
        <dbReference type="ARBA" id="ARBA00036824"/>
    </source>
</evidence>
<feature type="signal peptide" evidence="11">
    <location>
        <begin position="1"/>
        <end position="20"/>
    </location>
</feature>
<dbReference type="OrthoDB" id="62120at2759"/>
<keyword evidence="5 10" id="KW-0378">Hydrolase</keyword>
<dbReference type="InterPro" id="IPR001547">
    <property type="entry name" value="Glyco_hydro_5"/>
</dbReference>
<comment type="catalytic activity">
    <reaction evidence="8">
        <text>Successive hydrolysis of beta-D-glucose units from the non-reducing ends of (1-&gt;3)-beta-D-glucans, releasing alpha-glucose.</text>
        <dbReference type="EC" id="3.2.1.58"/>
    </reaction>
</comment>
<name>A0A316ZEC0_9BASI</name>
<dbReference type="EC" id="3.2.1.58" evidence="9"/>
<dbReference type="GO" id="GO:0009986">
    <property type="term" value="C:cell surface"/>
    <property type="evidence" value="ECO:0007669"/>
    <property type="project" value="TreeGrafter"/>
</dbReference>
<dbReference type="STRING" id="58919.A0A316ZEC0"/>
<dbReference type="EMBL" id="KZ819286">
    <property type="protein sequence ID" value="PWO00081.1"/>
    <property type="molecule type" value="Genomic_DNA"/>
</dbReference>
<dbReference type="AlphaFoldDB" id="A0A316ZEC0"/>
<dbReference type="InterPro" id="IPR017853">
    <property type="entry name" value="GH"/>
</dbReference>
<evidence type="ECO:0000313" key="13">
    <source>
        <dbReference type="EMBL" id="PWO00081.1"/>
    </source>
</evidence>
<evidence type="ECO:0000256" key="2">
    <source>
        <dbReference type="ARBA" id="ARBA00005641"/>
    </source>
</evidence>
<dbReference type="GO" id="GO:0071555">
    <property type="term" value="P:cell wall organization"/>
    <property type="evidence" value="ECO:0007669"/>
    <property type="project" value="UniProtKB-KW"/>
</dbReference>
<evidence type="ECO:0000256" key="7">
    <source>
        <dbReference type="ARBA" id="ARBA00023316"/>
    </source>
</evidence>
<keyword evidence="3" id="KW-0964">Secreted</keyword>
<keyword evidence="6 10" id="KW-0326">Glycosidase</keyword>
<dbReference type="GO" id="GO:0005576">
    <property type="term" value="C:extracellular region"/>
    <property type="evidence" value="ECO:0007669"/>
    <property type="project" value="UniProtKB-SubCell"/>
</dbReference>
<dbReference type="GO" id="GO:0009251">
    <property type="term" value="P:glucan catabolic process"/>
    <property type="evidence" value="ECO:0007669"/>
    <property type="project" value="TreeGrafter"/>
</dbReference>
<evidence type="ECO:0000259" key="12">
    <source>
        <dbReference type="Pfam" id="PF00150"/>
    </source>
</evidence>
<evidence type="ECO:0000313" key="14">
    <source>
        <dbReference type="Proteomes" id="UP000245946"/>
    </source>
</evidence>
<keyword evidence="7" id="KW-0961">Cell wall biogenesis/degradation</keyword>
<keyword evidence="4 11" id="KW-0732">Signal</keyword>
<dbReference type="GO" id="GO:0004338">
    <property type="term" value="F:glucan exo-1,3-beta-glucosidase activity"/>
    <property type="evidence" value="ECO:0007669"/>
    <property type="project" value="UniProtKB-EC"/>
</dbReference>
<evidence type="ECO:0000256" key="11">
    <source>
        <dbReference type="SAM" id="SignalP"/>
    </source>
</evidence>
<dbReference type="RefSeq" id="XP_025600359.1">
    <property type="nucleotide sequence ID" value="XM_025743943.1"/>
</dbReference>
<dbReference type="GeneID" id="37271487"/>
<evidence type="ECO:0000256" key="5">
    <source>
        <dbReference type="ARBA" id="ARBA00022801"/>
    </source>
</evidence>
<dbReference type="Pfam" id="PF00150">
    <property type="entry name" value="Cellulase"/>
    <property type="match status" value="1"/>
</dbReference>
<dbReference type="PANTHER" id="PTHR31297">
    <property type="entry name" value="GLUCAN ENDO-1,6-BETA-GLUCOSIDASE B"/>
    <property type="match status" value="1"/>
</dbReference>
<accession>A0A316ZEC0</accession>
<comment type="subcellular location">
    <subcellularLocation>
        <location evidence="1">Secreted</location>
    </subcellularLocation>
</comment>
<feature type="chain" id="PRO_5016318183" description="glucan 1,3-beta-glucosidase" evidence="11">
    <location>
        <begin position="21"/>
        <end position="640"/>
    </location>
</feature>
<organism evidence="13 14">
    <name type="scientific">Tilletiopsis washingtonensis</name>
    <dbReference type="NCBI Taxonomy" id="58919"/>
    <lineage>
        <taxon>Eukaryota</taxon>
        <taxon>Fungi</taxon>
        <taxon>Dikarya</taxon>
        <taxon>Basidiomycota</taxon>
        <taxon>Ustilaginomycotina</taxon>
        <taxon>Exobasidiomycetes</taxon>
        <taxon>Entylomatales</taxon>
        <taxon>Entylomatales incertae sedis</taxon>
        <taxon>Tilletiopsis</taxon>
    </lineage>
</organism>
<dbReference type="SUPFAM" id="SSF51445">
    <property type="entry name" value="(Trans)glycosidases"/>
    <property type="match status" value="1"/>
</dbReference>
<evidence type="ECO:0000256" key="9">
    <source>
        <dbReference type="ARBA" id="ARBA00038929"/>
    </source>
</evidence>